<dbReference type="RefSeq" id="WP_252112684.1">
    <property type="nucleotide sequence ID" value="NZ_JAMSCK010000003.1"/>
</dbReference>
<dbReference type="SMART" id="SM00086">
    <property type="entry name" value="PAC"/>
    <property type="match status" value="2"/>
</dbReference>
<name>A0ABT0Z2C2_9FLAO</name>
<feature type="domain" description="PAS" evidence="7">
    <location>
        <begin position="119"/>
        <end position="195"/>
    </location>
</feature>
<feature type="domain" description="PAS" evidence="7">
    <location>
        <begin position="251"/>
        <end position="321"/>
    </location>
</feature>
<evidence type="ECO:0000259" key="6">
    <source>
        <dbReference type="PROSITE" id="PS50109"/>
    </source>
</evidence>
<accession>A0ABT0Z2C2</accession>
<organism evidence="9 10">
    <name type="scientific">Gramella jeungdoensis</name>
    <dbReference type="NCBI Taxonomy" id="708091"/>
    <lineage>
        <taxon>Bacteria</taxon>
        <taxon>Pseudomonadati</taxon>
        <taxon>Bacteroidota</taxon>
        <taxon>Flavobacteriia</taxon>
        <taxon>Flavobacteriales</taxon>
        <taxon>Flavobacteriaceae</taxon>
        <taxon>Christiangramia</taxon>
    </lineage>
</organism>
<gene>
    <name evidence="9" type="ORF">NE848_09070</name>
</gene>
<keyword evidence="10" id="KW-1185">Reference proteome</keyword>
<evidence type="ECO:0000313" key="10">
    <source>
        <dbReference type="Proteomes" id="UP001155077"/>
    </source>
</evidence>
<evidence type="ECO:0000256" key="5">
    <source>
        <dbReference type="ARBA" id="ARBA00022777"/>
    </source>
</evidence>
<dbReference type="SMART" id="SM00091">
    <property type="entry name" value="PAS"/>
    <property type="match status" value="2"/>
</dbReference>
<dbReference type="PROSITE" id="PS50112">
    <property type="entry name" value="PAS"/>
    <property type="match status" value="2"/>
</dbReference>
<dbReference type="InterPro" id="IPR013655">
    <property type="entry name" value="PAS_fold_3"/>
</dbReference>
<dbReference type="SUPFAM" id="SSF55874">
    <property type="entry name" value="ATPase domain of HSP90 chaperone/DNA topoisomerase II/histidine kinase"/>
    <property type="match status" value="1"/>
</dbReference>
<feature type="domain" description="PAC" evidence="8">
    <location>
        <begin position="325"/>
        <end position="377"/>
    </location>
</feature>
<evidence type="ECO:0000256" key="1">
    <source>
        <dbReference type="ARBA" id="ARBA00000085"/>
    </source>
</evidence>
<keyword evidence="5" id="KW-0418">Kinase</keyword>
<dbReference type="PANTHER" id="PTHR43304:SF1">
    <property type="entry name" value="PAC DOMAIN-CONTAINING PROTEIN"/>
    <property type="match status" value="1"/>
</dbReference>
<dbReference type="NCBIfam" id="TIGR00229">
    <property type="entry name" value="sensory_box"/>
    <property type="match status" value="2"/>
</dbReference>
<dbReference type="InterPro" id="IPR005467">
    <property type="entry name" value="His_kinase_dom"/>
</dbReference>
<dbReference type="InterPro" id="IPR035965">
    <property type="entry name" value="PAS-like_dom_sf"/>
</dbReference>
<dbReference type="SUPFAM" id="SSF47384">
    <property type="entry name" value="Homodimeric domain of signal transducing histidine kinase"/>
    <property type="match status" value="1"/>
</dbReference>
<dbReference type="Gene3D" id="3.30.450.20">
    <property type="entry name" value="PAS domain"/>
    <property type="match status" value="2"/>
</dbReference>
<keyword evidence="3" id="KW-0597">Phosphoprotein</keyword>
<dbReference type="Proteomes" id="UP001155077">
    <property type="component" value="Unassembled WGS sequence"/>
</dbReference>
<dbReference type="InterPro" id="IPR001610">
    <property type="entry name" value="PAC"/>
</dbReference>
<evidence type="ECO:0000259" key="8">
    <source>
        <dbReference type="PROSITE" id="PS50113"/>
    </source>
</evidence>
<dbReference type="EMBL" id="JAMSCK010000003">
    <property type="protein sequence ID" value="MCM8569530.1"/>
    <property type="molecule type" value="Genomic_DNA"/>
</dbReference>
<dbReference type="PRINTS" id="PR00344">
    <property type="entry name" value="BCTRLSENSOR"/>
</dbReference>
<dbReference type="Pfam" id="PF08447">
    <property type="entry name" value="PAS_3"/>
    <property type="match status" value="1"/>
</dbReference>
<protein>
    <recommendedName>
        <fullName evidence="2">histidine kinase</fullName>
        <ecNumber evidence="2">2.7.13.3</ecNumber>
    </recommendedName>
</protein>
<dbReference type="CDD" id="cd00130">
    <property type="entry name" value="PAS"/>
    <property type="match status" value="2"/>
</dbReference>
<evidence type="ECO:0000256" key="2">
    <source>
        <dbReference type="ARBA" id="ARBA00012438"/>
    </source>
</evidence>
<dbReference type="EC" id="2.7.13.3" evidence="2"/>
<dbReference type="InterPro" id="IPR003594">
    <property type="entry name" value="HATPase_dom"/>
</dbReference>
<comment type="caution">
    <text evidence="9">The sequence shown here is derived from an EMBL/GenBank/DDBJ whole genome shotgun (WGS) entry which is preliminary data.</text>
</comment>
<dbReference type="SUPFAM" id="SSF55785">
    <property type="entry name" value="PYP-like sensor domain (PAS domain)"/>
    <property type="match status" value="2"/>
</dbReference>
<dbReference type="Pfam" id="PF02518">
    <property type="entry name" value="HATPase_c"/>
    <property type="match status" value="1"/>
</dbReference>
<dbReference type="InterPro" id="IPR036097">
    <property type="entry name" value="HisK_dim/P_sf"/>
</dbReference>
<dbReference type="InterPro" id="IPR013767">
    <property type="entry name" value="PAS_fold"/>
</dbReference>
<dbReference type="InterPro" id="IPR036890">
    <property type="entry name" value="HATPase_C_sf"/>
</dbReference>
<feature type="domain" description="PAC" evidence="8">
    <location>
        <begin position="198"/>
        <end position="250"/>
    </location>
</feature>
<evidence type="ECO:0000259" key="7">
    <source>
        <dbReference type="PROSITE" id="PS50112"/>
    </source>
</evidence>
<dbReference type="InterPro" id="IPR004358">
    <property type="entry name" value="Sig_transdc_His_kin-like_C"/>
</dbReference>
<sequence>MELINCIERLPGAVALLDNNLKVMVASPKWNDRYAGEDGSKGELISDLVPEISDRQISRLESCLKEEKEVSFEIKERGDLAKQWCCKSWKKDKKEIKGIIVHSANCSVLEEKLESHFRKEFLLESVLNSINTGVIACDKSAQLLLFNKAARNMHGLAERKMKPENLARYYSLYDKDGKTLLKTDEIPLLNMLHEGVIEKNEIVIKSVDGDPVIVSVTGSRLYNKQGEIDGAVVALHDVTEAREAQEKLEISEETFRRNFEDAAIGMAITGLQGECIRANESLCEIMGYSQEEITQLKFQEVTHPDDLGKDIELIGKLIQGEKDSYQLEKRAIHKSGRIIYLNIAVSVVRDNSDHPLYFISQISDVTRQKKAEEKLSYMLSITQDQNERLKNFAHIVSHNLRSHSGNIEMLLDLYLEDYPEQKRNELMEMLVAASKRLSETINHLNEVSLINTTTEKKLTALNLRHAVNNTMDSISALIQKYDVLIENEIPGDYEVLCIPSYLESIILNFATNAINYRSVKRQPRVRFQAEKNNGYINLIIEDNGVGINLNKNSDKIFGMYKTFHKGKSSRGIGLFITKNQIEAVGGKVKAESKVGKGSRFTISFKYEKN</sequence>
<dbReference type="Gene3D" id="3.30.565.10">
    <property type="entry name" value="Histidine kinase-like ATPase, C-terminal domain"/>
    <property type="match status" value="1"/>
</dbReference>
<comment type="catalytic activity">
    <reaction evidence="1">
        <text>ATP + protein L-histidine = ADP + protein N-phospho-L-histidine.</text>
        <dbReference type="EC" id="2.7.13.3"/>
    </reaction>
</comment>
<dbReference type="SMART" id="SM00387">
    <property type="entry name" value="HATPase_c"/>
    <property type="match status" value="1"/>
</dbReference>
<dbReference type="PROSITE" id="PS50113">
    <property type="entry name" value="PAC"/>
    <property type="match status" value="2"/>
</dbReference>
<dbReference type="PROSITE" id="PS50109">
    <property type="entry name" value="HIS_KIN"/>
    <property type="match status" value="1"/>
</dbReference>
<dbReference type="InterPro" id="IPR000700">
    <property type="entry name" value="PAS-assoc_C"/>
</dbReference>
<dbReference type="PANTHER" id="PTHR43304">
    <property type="entry name" value="PHYTOCHROME-LIKE PROTEIN CPH1"/>
    <property type="match status" value="1"/>
</dbReference>
<evidence type="ECO:0000313" key="9">
    <source>
        <dbReference type="EMBL" id="MCM8569530.1"/>
    </source>
</evidence>
<keyword evidence="4" id="KW-0808">Transferase</keyword>
<proteinExistence type="predicted"/>
<reference evidence="9" key="1">
    <citation type="submission" date="2022-06" db="EMBL/GenBank/DDBJ databases">
        <title>Gramella sediminis sp. nov., isolated from deep-sea sediment of the Indian Ocean.</title>
        <authorList>
            <person name="Yang L."/>
        </authorList>
    </citation>
    <scope>NUCLEOTIDE SEQUENCE</scope>
    <source>
        <strain evidence="9">HMD3159</strain>
    </source>
</reference>
<feature type="domain" description="Histidine kinase" evidence="6">
    <location>
        <begin position="395"/>
        <end position="608"/>
    </location>
</feature>
<dbReference type="InterPro" id="IPR052162">
    <property type="entry name" value="Sensor_kinase/Photoreceptor"/>
</dbReference>
<evidence type="ECO:0000256" key="3">
    <source>
        <dbReference type="ARBA" id="ARBA00022553"/>
    </source>
</evidence>
<evidence type="ECO:0000256" key="4">
    <source>
        <dbReference type="ARBA" id="ARBA00022679"/>
    </source>
</evidence>
<dbReference type="Pfam" id="PF00989">
    <property type="entry name" value="PAS"/>
    <property type="match status" value="1"/>
</dbReference>
<dbReference type="InterPro" id="IPR000014">
    <property type="entry name" value="PAS"/>
</dbReference>